<organism evidence="9 10">
    <name type="scientific">Desulfococcus multivorans DSM 2059</name>
    <dbReference type="NCBI Taxonomy" id="1121405"/>
    <lineage>
        <taxon>Bacteria</taxon>
        <taxon>Pseudomonadati</taxon>
        <taxon>Thermodesulfobacteriota</taxon>
        <taxon>Desulfobacteria</taxon>
        <taxon>Desulfobacterales</taxon>
        <taxon>Desulfococcaceae</taxon>
        <taxon>Desulfococcus</taxon>
    </lineage>
</organism>
<comment type="similarity">
    <text evidence="7">Belongs to the binding-protein-dependent transport system permease family.</text>
</comment>
<feature type="domain" description="ABC transmembrane type-1" evidence="8">
    <location>
        <begin position="98"/>
        <end position="303"/>
    </location>
</feature>
<evidence type="ECO:0000259" key="8">
    <source>
        <dbReference type="PROSITE" id="PS50928"/>
    </source>
</evidence>
<dbReference type="PANTHER" id="PTHR43163">
    <property type="entry name" value="DIPEPTIDE TRANSPORT SYSTEM PERMEASE PROTEIN DPPB-RELATED"/>
    <property type="match status" value="1"/>
</dbReference>
<dbReference type="InterPro" id="IPR045621">
    <property type="entry name" value="BPD_transp_1_N"/>
</dbReference>
<feature type="transmembrane region" description="Helical" evidence="7">
    <location>
        <begin position="137"/>
        <end position="161"/>
    </location>
</feature>
<evidence type="ECO:0000256" key="4">
    <source>
        <dbReference type="ARBA" id="ARBA00022692"/>
    </source>
</evidence>
<keyword evidence="5 7" id="KW-1133">Transmembrane helix</keyword>
<keyword evidence="2 7" id="KW-0813">Transport</keyword>
<comment type="subcellular location">
    <subcellularLocation>
        <location evidence="1 7">Cell membrane</location>
        <topology evidence="1 7">Multi-pass membrane protein</topology>
    </subcellularLocation>
</comment>
<dbReference type="Gene3D" id="1.10.3720.10">
    <property type="entry name" value="MetI-like"/>
    <property type="match status" value="1"/>
</dbReference>
<reference evidence="9 10" key="1">
    <citation type="journal article" date="2013" name="Genome Announc.">
        <title>Draft genome sequences for three mercury-methylating, sulfate-reducing bacteria.</title>
        <authorList>
            <person name="Brown S.D."/>
            <person name="Hurt R.A.Jr."/>
            <person name="Gilmour C.C."/>
            <person name="Elias D.A."/>
        </authorList>
    </citation>
    <scope>NUCLEOTIDE SEQUENCE [LARGE SCALE GENOMIC DNA]</scope>
    <source>
        <strain evidence="9 10">DSM 2059</strain>
    </source>
</reference>
<dbReference type="RefSeq" id="WP_020878585.1">
    <property type="nucleotide sequence ID" value="NZ_ATHJ01000121.1"/>
</dbReference>
<dbReference type="Pfam" id="PF19300">
    <property type="entry name" value="BPD_transp_1_N"/>
    <property type="match status" value="1"/>
</dbReference>
<dbReference type="Proteomes" id="UP000014977">
    <property type="component" value="Unassembled WGS sequence"/>
</dbReference>
<accession>S7TBW3</accession>
<dbReference type="AlphaFoldDB" id="S7TBW3"/>
<dbReference type="SUPFAM" id="SSF161098">
    <property type="entry name" value="MetI-like"/>
    <property type="match status" value="1"/>
</dbReference>
<evidence type="ECO:0000313" key="9">
    <source>
        <dbReference type="EMBL" id="EPR34111.1"/>
    </source>
</evidence>
<keyword evidence="4 7" id="KW-0812">Transmembrane</keyword>
<dbReference type="InterPro" id="IPR000515">
    <property type="entry name" value="MetI-like"/>
</dbReference>
<keyword evidence="10" id="KW-1185">Reference proteome</keyword>
<dbReference type="PROSITE" id="PS50928">
    <property type="entry name" value="ABC_TM1"/>
    <property type="match status" value="1"/>
</dbReference>
<proteinExistence type="inferred from homology"/>
<dbReference type="eggNOG" id="COG0601">
    <property type="taxonomic scope" value="Bacteria"/>
</dbReference>
<dbReference type="EMBL" id="ATHJ01000121">
    <property type="protein sequence ID" value="EPR34111.1"/>
    <property type="molecule type" value="Genomic_DNA"/>
</dbReference>
<dbReference type="Pfam" id="PF00528">
    <property type="entry name" value="BPD_transp_1"/>
    <property type="match status" value="1"/>
</dbReference>
<evidence type="ECO:0000256" key="5">
    <source>
        <dbReference type="ARBA" id="ARBA00022989"/>
    </source>
</evidence>
<feature type="transmembrane region" description="Helical" evidence="7">
    <location>
        <begin position="181"/>
        <end position="199"/>
    </location>
</feature>
<evidence type="ECO:0000256" key="1">
    <source>
        <dbReference type="ARBA" id="ARBA00004651"/>
    </source>
</evidence>
<evidence type="ECO:0000313" key="10">
    <source>
        <dbReference type="Proteomes" id="UP000014977"/>
    </source>
</evidence>
<feature type="transmembrane region" description="Helical" evidence="7">
    <location>
        <begin position="287"/>
        <end position="309"/>
    </location>
</feature>
<dbReference type="PATRIC" id="fig|1121405.3.peg.3996"/>
<feature type="transmembrane region" description="Helical" evidence="7">
    <location>
        <begin position="242"/>
        <end position="267"/>
    </location>
</feature>
<keyword evidence="3" id="KW-1003">Cell membrane</keyword>
<dbReference type="OrthoDB" id="9778910at2"/>
<comment type="caution">
    <text evidence="9">The sequence shown here is derived from an EMBL/GenBank/DDBJ whole genome shotgun (WGS) entry which is preliminary data.</text>
</comment>
<feature type="transmembrane region" description="Helical" evidence="7">
    <location>
        <begin position="102"/>
        <end position="125"/>
    </location>
</feature>
<dbReference type="PANTHER" id="PTHR43163:SF6">
    <property type="entry name" value="DIPEPTIDE TRANSPORT SYSTEM PERMEASE PROTEIN DPPB-RELATED"/>
    <property type="match status" value="1"/>
</dbReference>
<dbReference type="GO" id="GO:0071916">
    <property type="term" value="F:dipeptide transmembrane transporter activity"/>
    <property type="evidence" value="ECO:0007669"/>
    <property type="project" value="TreeGrafter"/>
</dbReference>
<feature type="transmembrane region" description="Helical" evidence="7">
    <location>
        <begin position="12"/>
        <end position="30"/>
    </location>
</feature>
<gene>
    <name evidence="9" type="ORF">dsmv_3452</name>
</gene>
<dbReference type="STRING" id="897.B2D07_16685"/>
<dbReference type="GO" id="GO:0005886">
    <property type="term" value="C:plasma membrane"/>
    <property type="evidence" value="ECO:0007669"/>
    <property type="project" value="UniProtKB-SubCell"/>
</dbReference>
<protein>
    <submittedName>
        <fullName evidence="9">ABC-type transporter, integral membrane subunit</fullName>
    </submittedName>
</protein>
<evidence type="ECO:0000256" key="2">
    <source>
        <dbReference type="ARBA" id="ARBA00022448"/>
    </source>
</evidence>
<sequence length="318" mass="34768">MQTNTSMILRRLGLGVVTLLVISVLIFLGVEALPGDLAEAVLGQSATPETVEAFQKELKLDLPPYTRYFSWLVSFMQGDFGNSLANGRPIAELIGWRLSNTLFLAGITALISIPLAVVLGILAALYRNTLFDRFISIGTLSAISFPEFFVAYILIAVFSVQLAMFPSMSNIGPRMSLLQKIHAVALPCLTLTLVVMAHMMRMTRAAIINVLTSPFIEMARLKGLSWKRVILHHAFPNALSPIINVVVLNLAYLVVGVVVVEVVFVYPGLGQLLVDSVAKRDIPVVQAVGLIFAFTYVFLNLSADILSTLSNPRLRNPK</sequence>
<dbReference type="InterPro" id="IPR035906">
    <property type="entry name" value="MetI-like_sf"/>
</dbReference>
<keyword evidence="6 7" id="KW-0472">Membrane</keyword>
<dbReference type="CDD" id="cd06261">
    <property type="entry name" value="TM_PBP2"/>
    <property type="match status" value="1"/>
</dbReference>
<evidence type="ECO:0000256" key="3">
    <source>
        <dbReference type="ARBA" id="ARBA00022475"/>
    </source>
</evidence>
<evidence type="ECO:0000256" key="6">
    <source>
        <dbReference type="ARBA" id="ARBA00023136"/>
    </source>
</evidence>
<evidence type="ECO:0000256" key="7">
    <source>
        <dbReference type="RuleBase" id="RU363032"/>
    </source>
</evidence>
<name>S7TBW3_DESML</name>